<dbReference type="GO" id="GO:0009103">
    <property type="term" value="P:lipopolysaccharide biosynthetic process"/>
    <property type="evidence" value="ECO:0007669"/>
    <property type="project" value="TreeGrafter"/>
</dbReference>
<keyword evidence="1 4" id="KW-0808">Transferase</keyword>
<dbReference type="EC" id="2.4.1.-" evidence="4"/>
<evidence type="ECO:0000256" key="1">
    <source>
        <dbReference type="ARBA" id="ARBA00022679"/>
    </source>
</evidence>
<dbReference type="PANTHER" id="PTHR46401">
    <property type="entry name" value="GLYCOSYLTRANSFERASE WBBK-RELATED"/>
    <property type="match status" value="1"/>
</dbReference>
<dbReference type="SUPFAM" id="SSF53756">
    <property type="entry name" value="UDP-Glycosyltransferase/glycogen phosphorylase"/>
    <property type="match status" value="1"/>
</dbReference>
<dbReference type="EMBL" id="CACVAV010000325">
    <property type="protein sequence ID" value="CAA6821235.1"/>
    <property type="molecule type" value="Genomic_DNA"/>
</dbReference>
<dbReference type="Pfam" id="PF13439">
    <property type="entry name" value="Glyco_transf_4"/>
    <property type="match status" value="1"/>
</dbReference>
<keyword evidence="4" id="KW-0328">Glycosyltransferase</keyword>
<dbReference type="InterPro" id="IPR028098">
    <property type="entry name" value="Glyco_trans_4-like_N"/>
</dbReference>
<evidence type="ECO:0000259" key="3">
    <source>
        <dbReference type="Pfam" id="PF13439"/>
    </source>
</evidence>
<dbReference type="CDD" id="cd03801">
    <property type="entry name" value="GT4_PimA-like"/>
    <property type="match status" value="1"/>
</dbReference>
<accession>A0A6S6TPN4</accession>
<dbReference type="InterPro" id="IPR001296">
    <property type="entry name" value="Glyco_trans_1"/>
</dbReference>
<proteinExistence type="predicted"/>
<dbReference type="GO" id="GO:0016757">
    <property type="term" value="F:glycosyltransferase activity"/>
    <property type="evidence" value="ECO:0007669"/>
    <property type="project" value="UniProtKB-KW"/>
</dbReference>
<gene>
    <name evidence="4" type="ORF">HELGO_WM54417</name>
</gene>
<dbReference type="AlphaFoldDB" id="A0A6S6TPN4"/>
<dbReference type="Pfam" id="PF00534">
    <property type="entry name" value="Glycos_transf_1"/>
    <property type="match status" value="1"/>
</dbReference>
<feature type="domain" description="Glycosyltransferase subfamily 4-like N-terminal" evidence="3">
    <location>
        <begin position="14"/>
        <end position="174"/>
    </location>
</feature>
<organism evidence="4">
    <name type="scientific">uncultured Thiotrichaceae bacterium</name>
    <dbReference type="NCBI Taxonomy" id="298394"/>
    <lineage>
        <taxon>Bacteria</taxon>
        <taxon>Pseudomonadati</taxon>
        <taxon>Pseudomonadota</taxon>
        <taxon>Gammaproteobacteria</taxon>
        <taxon>Thiotrichales</taxon>
        <taxon>Thiotrichaceae</taxon>
        <taxon>environmental samples</taxon>
    </lineage>
</organism>
<sequence length="376" mass="42845">MKIAFIAIKGVDIIGGIETYTVELGKRLVRSGHEVIVYCIKTPEYPTPFRQDGVLFYPLPTIHHKYLEKIVLVFMASLHQFKVPELDIVHYHAIGPSIFSFIPRLAGRKTIFQSHGHEWERSSWNIIAKTFFHISEKLTFIFANDASAVSKNLKYYYEEKYKKSVTYIPSGISPKKPLSASKILRHGVKKSEYFLYVGRLSQEKNIEELISAYIGLEDTPVKLIIVGKERPEDTDYVTKLKTLAGSNKNILFVGPAYDDELVEWYSNALAYILPSRIEGLPITLLEAMSFSCCCIASDIPANTEALDNKGLTYPLNDHKALQQQLEYVTKHVAKRQLIGRNLLAHAYKNYTWSFISDEFIKLYSTNLSIKYKGTVA</sequence>
<reference evidence="4" key="1">
    <citation type="submission" date="2020-01" db="EMBL/GenBank/DDBJ databases">
        <authorList>
            <person name="Meier V. D."/>
            <person name="Meier V D."/>
        </authorList>
    </citation>
    <scope>NUCLEOTIDE SEQUENCE</scope>
    <source>
        <strain evidence="4">HLG_WM_MAG_08</strain>
    </source>
</reference>
<evidence type="ECO:0000259" key="2">
    <source>
        <dbReference type="Pfam" id="PF00534"/>
    </source>
</evidence>
<evidence type="ECO:0000313" key="4">
    <source>
        <dbReference type="EMBL" id="CAA6821235.1"/>
    </source>
</evidence>
<feature type="domain" description="Glycosyl transferase family 1" evidence="2">
    <location>
        <begin position="189"/>
        <end position="336"/>
    </location>
</feature>
<dbReference type="Gene3D" id="3.40.50.2000">
    <property type="entry name" value="Glycogen Phosphorylase B"/>
    <property type="match status" value="2"/>
</dbReference>
<dbReference type="PANTHER" id="PTHR46401:SF2">
    <property type="entry name" value="GLYCOSYLTRANSFERASE WBBK-RELATED"/>
    <property type="match status" value="1"/>
</dbReference>
<protein>
    <submittedName>
        <fullName evidence="4">Alpha-D-GlcNAc alpha-1,2-L-rhamnosyltransferase (EC)</fullName>
        <ecNumber evidence="4">2.4.1.-</ecNumber>
    </submittedName>
</protein>
<name>A0A6S6TPN4_9GAMM</name>